<organism evidence="1 2">
    <name type="scientific">Eretmocerus hayati</name>
    <dbReference type="NCBI Taxonomy" id="131215"/>
    <lineage>
        <taxon>Eukaryota</taxon>
        <taxon>Metazoa</taxon>
        <taxon>Ecdysozoa</taxon>
        <taxon>Arthropoda</taxon>
        <taxon>Hexapoda</taxon>
        <taxon>Insecta</taxon>
        <taxon>Pterygota</taxon>
        <taxon>Neoptera</taxon>
        <taxon>Endopterygota</taxon>
        <taxon>Hymenoptera</taxon>
        <taxon>Apocrita</taxon>
        <taxon>Proctotrupomorpha</taxon>
        <taxon>Chalcidoidea</taxon>
        <taxon>Aphelinidae</taxon>
        <taxon>Aphelininae</taxon>
        <taxon>Eretmocerus</taxon>
    </lineage>
</organism>
<accession>A0ACC2NKL4</accession>
<dbReference type="Proteomes" id="UP001239111">
    <property type="component" value="Chromosome 3"/>
</dbReference>
<gene>
    <name evidence="1" type="ORF">QAD02_002997</name>
</gene>
<proteinExistence type="predicted"/>
<evidence type="ECO:0000313" key="1">
    <source>
        <dbReference type="EMBL" id="KAJ8671738.1"/>
    </source>
</evidence>
<protein>
    <submittedName>
        <fullName evidence="1">Uncharacterized protein</fullName>
    </submittedName>
</protein>
<keyword evidence="2" id="KW-1185">Reference proteome</keyword>
<sequence>MIEQEGEDMKWDVIKGEQDRGKDTQEEKEIAELRRRVEEDERRDSRRNIIVTWLSLEDDDLKRNLKRWIDDNLDIRGQVIKTWRIKGDEGINMIRAECESNTMKKDVMMNKSKLEGSEINIENDMTWHQRKVRRKLD</sequence>
<name>A0ACC2NKL4_9HYME</name>
<dbReference type="EMBL" id="CM056743">
    <property type="protein sequence ID" value="KAJ8671738.1"/>
    <property type="molecule type" value="Genomic_DNA"/>
</dbReference>
<comment type="caution">
    <text evidence="1">The sequence shown here is derived from an EMBL/GenBank/DDBJ whole genome shotgun (WGS) entry which is preliminary data.</text>
</comment>
<evidence type="ECO:0000313" key="2">
    <source>
        <dbReference type="Proteomes" id="UP001239111"/>
    </source>
</evidence>
<reference evidence="1" key="1">
    <citation type="submission" date="2023-04" db="EMBL/GenBank/DDBJ databases">
        <title>A chromosome-level genome assembly of the parasitoid wasp Eretmocerus hayati.</title>
        <authorList>
            <person name="Zhong Y."/>
            <person name="Liu S."/>
            <person name="Liu Y."/>
        </authorList>
    </citation>
    <scope>NUCLEOTIDE SEQUENCE</scope>
    <source>
        <strain evidence="1">ZJU_SS_LIU_2023</strain>
    </source>
</reference>